<comment type="caution">
    <text evidence="3">The sequence shown here is derived from an EMBL/GenBank/DDBJ whole genome shotgun (WGS) entry which is preliminary data.</text>
</comment>
<organism evidence="3 4">
    <name type="scientific">Methylobacterium tardum</name>
    <dbReference type="NCBI Taxonomy" id="374432"/>
    <lineage>
        <taxon>Bacteria</taxon>
        <taxon>Pseudomonadati</taxon>
        <taxon>Pseudomonadota</taxon>
        <taxon>Alphaproteobacteria</taxon>
        <taxon>Hyphomicrobiales</taxon>
        <taxon>Methylobacteriaceae</taxon>
        <taxon>Methylobacterium</taxon>
    </lineage>
</organism>
<sequence length="76" mass="8267">MSVQRDPGTRRLLSRGPQGARTDTNCMKTAFGRGRGQFSKLRAGPAEAYVATEAPKGEFSIHLVSDGMTRALRCKI</sequence>
<proteinExistence type="predicted"/>
<feature type="region of interest" description="Disordered" evidence="1">
    <location>
        <begin position="1"/>
        <end position="31"/>
    </location>
</feature>
<feature type="domain" description="NADH-quinone oxidoreductase subunit D" evidence="2">
    <location>
        <begin position="41"/>
        <end position="76"/>
    </location>
</feature>
<evidence type="ECO:0000259" key="2">
    <source>
        <dbReference type="Pfam" id="PF00346"/>
    </source>
</evidence>
<evidence type="ECO:0000256" key="1">
    <source>
        <dbReference type="SAM" id="MobiDB-lite"/>
    </source>
</evidence>
<dbReference type="EMBL" id="BSPL01000023">
    <property type="protein sequence ID" value="GLS72397.1"/>
    <property type="molecule type" value="Genomic_DNA"/>
</dbReference>
<dbReference type="SUPFAM" id="SSF56762">
    <property type="entry name" value="HydB/Nqo4-like"/>
    <property type="match status" value="1"/>
</dbReference>
<dbReference type="Pfam" id="PF00346">
    <property type="entry name" value="Complex1_49kDa"/>
    <property type="match status" value="1"/>
</dbReference>
<protein>
    <recommendedName>
        <fullName evidence="2">NADH-quinone oxidoreductase subunit D domain-containing protein</fullName>
    </recommendedName>
</protein>
<evidence type="ECO:0000313" key="4">
    <source>
        <dbReference type="Proteomes" id="UP001157440"/>
    </source>
</evidence>
<dbReference type="InterPro" id="IPR001135">
    <property type="entry name" value="NADH_Q_OxRdtase_suD"/>
</dbReference>
<gene>
    <name evidence="3" type="ORF">GCM10007890_44120</name>
</gene>
<dbReference type="GO" id="GO:0048038">
    <property type="term" value="F:quinone binding"/>
    <property type="evidence" value="ECO:0007669"/>
    <property type="project" value="InterPro"/>
</dbReference>
<dbReference type="Proteomes" id="UP001157440">
    <property type="component" value="Unassembled WGS sequence"/>
</dbReference>
<dbReference type="GO" id="GO:0016651">
    <property type="term" value="F:oxidoreductase activity, acting on NAD(P)H"/>
    <property type="evidence" value="ECO:0007669"/>
    <property type="project" value="InterPro"/>
</dbReference>
<reference evidence="4" key="1">
    <citation type="journal article" date="2019" name="Int. J. Syst. Evol. Microbiol.">
        <title>The Global Catalogue of Microorganisms (GCM) 10K type strain sequencing project: providing services to taxonomists for standard genome sequencing and annotation.</title>
        <authorList>
            <consortium name="The Broad Institute Genomics Platform"/>
            <consortium name="The Broad Institute Genome Sequencing Center for Infectious Disease"/>
            <person name="Wu L."/>
            <person name="Ma J."/>
        </authorList>
    </citation>
    <scope>NUCLEOTIDE SEQUENCE [LARGE SCALE GENOMIC DNA]</scope>
    <source>
        <strain evidence="4">NBRC 103632</strain>
    </source>
</reference>
<dbReference type="InterPro" id="IPR029014">
    <property type="entry name" value="NiFe-Hase_large"/>
</dbReference>
<evidence type="ECO:0000313" key="3">
    <source>
        <dbReference type="EMBL" id="GLS72397.1"/>
    </source>
</evidence>
<accession>A0AA37THS2</accession>
<dbReference type="AlphaFoldDB" id="A0AA37THS2"/>
<keyword evidence="4" id="KW-1185">Reference proteome</keyword>
<name>A0AA37THS2_9HYPH</name>
<dbReference type="GO" id="GO:0051287">
    <property type="term" value="F:NAD binding"/>
    <property type="evidence" value="ECO:0007669"/>
    <property type="project" value="InterPro"/>
</dbReference>
<dbReference type="Gene3D" id="1.10.645.10">
    <property type="entry name" value="Cytochrome-c3 Hydrogenase, chain B"/>
    <property type="match status" value="1"/>
</dbReference>